<dbReference type="EMBL" id="JAAAHW010003502">
    <property type="protein sequence ID" value="KAF9983205.1"/>
    <property type="molecule type" value="Genomic_DNA"/>
</dbReference>
<keyword evidence="3" id="KW-1185">Reference proteome</keyword>
<evidence type="ECO:0000313" key="3">
    <source>
        <dbReference type="Proteomes" id="UP000749646"/>
    </source>
</evidence>
<reference evidence="2" key="1">
    <citation type="journal article" date="2020" name="Fungal Divers.">
        <title>Resolving the Mortierellaceae phylogeny through synthesis of multi-gene phylogenetics and phylogenomics.</title>
        <authorList>
            <person name="Vandepol N."/>
            <person name="Liber J."/>
            <person name="Desiro A."/>
            <person name="Na H."/>
            <person name="Kennedy M."/>
            <person name="Barry K."/>
            <person name="Grigoriev I.V."/>
            <person name="Miller A.N."/>
            <person name="O'Donnell K."/>
            <person name="Stajich J.E."/>
            <person name="Bonito G."/>
        </authorList>
    </citation>
    <scope>NUCLEOTIDE SEQUENCE</scope>
    <source>
        <strain evidence="2">MES-2147</strain>
    </source>
</reference>
<dbReference type="AlphaFoldDB" id="A0A9P6M9R0"/>
<dbReference type="InterPro" id="IPR046496">
    <property type="entry name" value="DUF6589"/>
</dbReference>
<sequence>MMNFQVFSDAAPVDIEILRIIQFIQTSGFTLRTFLVAAINSEDVYVRRYVKNFYSWDGPSAIVQLWGEKLWNTANDKSFVKVATQVVLRRANKELTRLQENPTLRHPSNNIHRGKIEDFDLSIIEGSFRASAPCLTDILQGLTGGSSSFLSTVGSMLLFQRSQKSNYLQMMMGLYLYSLGCPKRVISLLNDARLSVSYQSVLFSLKGLTKDALREVRSAVLEQHWFLVYDNINFPNRKYHQRIDNTDTFENGTTATIVIGADLGNEDPVNQNVPYKLDDVSPDEGSCSHFDKVADFHLFEVLKRNHDDYSNYDIPVPVLQPLPVRKTITFPLPAMAIDQSSVDGNIRVIETIMIHVLGLPKEWFDDEMRIIAGDQLTVSRIRSMQELLATNITKFDRMQWAIPVIQLFHLKMILCSTILRTHYGSVSKPGSLAFFIAKLERKRLKPDMPCYNTANEFLRNVYEAMVRRLWQVELNAEKLDVYETEMRKTGESPSVFKNKLHSVAKDIRTKYFDSYNNLAKRLGNTNRNAAMFLRDMTVYIELCAGIKSGDIGRIEEALKFVTIMLQAGGTKNYANELLRLNYGMRHAWSAQKKSAIFSSWLVNTKGLEDEWIPTDLYQEQNNLLTKTIHSAKGSNMSWDTLADTISTNIRLFSKIASKLESQYEIPFNSNYHSVMSAEIDMGRIVRALKEHDIFSHDPRTSDRNTPVVTDLMKEGMVRLVNGGFAKFVQGIHDGSEEEHVADVIQQENLQAEEYIERCFE</sequence>
<organism evidence="2 3">
    <name type="scientific">Modicella reniformis</name>
    <dbReference type="NCBI Taxonomy" id="1440133"/>
    <lineage>
        <taxon>Eukaryota</taxon>
        <taxon>Fungi</taxon>
        <taxon>Fungi incertae sedis</taxon>
        <taxon>Mucoromycota</taxon>
        <taxon>Mortierellomycotina</taxon>
        <taxon>Mortierellomycetes</taxon>
        <taxon>Mortierellales</taxon>
        <taxon>Mortierellaceae</taxon>
        <taxon>Modicella</taxon>
    </lineage>
</organism>
<name>A0A9P6M9R0_9FUNG</name>
<comment type="caution">
    <text evidence="2">The sequence shown here is derived from an EMBL/GenBank/DDBJ whole genome shotgun (WGS) entry which is preliminary data.</text>
</comment>
<evidence type="ECO:0000259" key="1">
    <source>
        <dbReference type="Pfam" id="PF20231"/>
    </source>
</evidence>
<protein>
    <recommendedName>
        <fullName evidence="1">DUF6589 domain-containing protein</fullName>
    </recommendedName>
</protein>
<dbReference type="Pfam" id="PF20231">
    <property type="entry name" value="DUF6589"/>
    <property type="match status" value="1"/>
</dbReference>
<feature type="domain" description="DUF6589" evidence="1">
    <location>
        <begin position="274"/>
        <end position="672"/>
    </location>
</feature>
<evidence type="ECO:0000313" key="2">
    <source>
        <dbReference type="EMBL" id="KAF9983205.1"/>
    </source>
</evidence>
<dbReference type="OrthoDB" id="2496395at2759"/>
<dbReference type="Proteomes" id="UP000749646">
    <property type="component" value="Unassembled WGS sequence"/>
</dbReference>
<proteinExistence type="predicted"/>
<accession>A0A9P6M9R0</accession>
<gene>
    <name evidence="2" type="ORF">BGZ65_002057</name>
</gene>